<evidence type="ECO:0000313" key="3">
    <source>
        <dbReference type="Proteomes" id="UP000324550"/>
    </source>
</evidence>
<evidence type="ECO:0008006" key="4">
    <source>
        <dbReference type="Google" id="ProtNLM"/>
    </source>
</evidence>
<organism evidence="2 3">
    <name type="scientific">Formosa maritima</name>
    <dbReference type="NCBI Taxonomy" id="2592046"/>
    <lineage>
        <taxon>Bacteria</taxon>
        <taxon>Pseudomonadati</taxon>
        <taxon>Bacteroidota</taxon>
        <taxon>Flavobacteriia</taxon>
        <taxon>Flavobacteriales</taxon>
        <taxon>Flavobacteriaceae</taxon>
        <taxon>Formosa</taxon>
    </lineage>
</organism>
<sequence length="152" mass="17093">MTIKELKERPRLQQNKKLTKMYAQLDTLLIELRKRDLPEQIVQTINLEVDILNSVSEQENELKPQIKKTQARILKLLEKELKIVPKNYHRNVWLALGIGAFGVPMGVAFGTSLGNMSYIAIGIPIGMALGLAIGTTMDKKALEEGRQLDISL</sequence>
<feature type="transmembrane region" description="Helical" evidence="1">
    <location>
        <begin position="116"/>
        <end position="137"/>
    </location>
</feature>
<protein>
    <recommendedName>
        <fullName evidence="4">Glycine zipper family protein</fullName>
    </recommendedName>
</protein>
<dbReference type="AlphaFoldDB" id="A0A5D0GAG1"/>
<keyword evidence="1" id="KW-0472">Membrane</keyword>
<comment type="caution">
    <text evidence="2">The sequence shown here is derived from an EMBL/GenBank/DDBJ whole genome shotgun (WGS) entry which is preliminary data.</text>
</comment>
<evidence type="ECO:0000313" key="2">
    <source>
        <dbReference type="EMBL" id="TYA55289.1"/>
    </source>
</evidence>
<name>A0A5D0GAG1_9FLAO</name>
<keyword evidence="1" id="KW-1133">Transmembrane helix</keyword>
<keyword evidence="3" id="KW-1185">Reference proteome</keyword>
<gene>
    <name evidence="2" type="ORF">FVF61_07545</name>
</gene>
<accession>A0A5D0GAG1</accession>
<dbReference type="Proteomes" id="UP000324550">
    <property type="component" value="Unassembled WGS sequence"/>
</dbReference>
<dbReference type="EMBL" id="VSFC01000039">
    <property type="protein sequence ID" value="TYA55289.1"/>
    <property type="molecule type" value="Genomic_DNA"/>
</dbReference>
<proteinExistence type="predicted"/>
<dbReference type="OrthoDB" id="769130at2"/>
<reference evidence="2 3" key="1">
    <citation type="submission" date="2019-08" db="EMBL/GenBank/DDBJ databases">
        <title>Formosa sediminis sp. nov., isolated from marine sediment.</title>
        <authorList>
            <person name="Cao W.R."/>
        </authorList>
    </citation>
    <scope>NUCLEOTIDE SEQUENCE [LARGE SCALE GENOMIC DNA]</scope>
    <source>
        <strain evidence="2 3">1494</strain>
    </source>
</reference>
<feature type="transmembrane region" description="Helical" evidence="1">
    <location>
        <begin position="92"/>
        <end position="110"/>
    </location>
</feature>
<dbReference type="RefSeq" id="WP_148454965.1">
    <property type="nucleotide sequence ID" value="NZ_VSFC01000039.1"/>
</dbReference>
<keyword evidence="1" id="KW-0812">Transmembrane</keyword>
<evidence type="ECO:0000256" key="1">
    <source>
        <dbReference type="SAM" id="Phobius"/>
    </source>
</evidence>